<dbReference type="EMBL" id="PFEP01000022">
    <property type="protein sequence ID" value="PJE73155.1"/>
    <property type="molecule type" value="Genomic_DNA"/>
</dbReference>
<evidence type="ECO:0000256" key="1">
    <source>
        <dbReference type="SAM" id="Phobius"/>
    </source>
</evidence>
<dbReference type="InterPro" id="IPR017853">
    <property type="entry name" value="GH"/>
</dbReference>
<reference evidence="3" key="1">
    <citation type="submission" date="2017-09" db="EMBL/GenBank/DDBJ databases">
        <title>Depth-based differentiation of microbial function through sediment-hosted aquifers and enrichment of novel symbionts in the deep terrestrial subsurface.</title>
        <authorList>
            <person name="Probst A.J."/>
            <person name="Ladd B."/>
            <person name="Jarett J.K."/>
            <person name="Geller-Mcgrath D.E."/>
            <person name="Sieber C.M.K."/>
            <person name="Emerson J.B."/>
            <person name="Anantharaman K."/>
            <person name="Thomas B.C."/>
            <person name="Malmstrom R."/>
            <person name="Stieglmeier M."/>
            <person name="Klingl A."/>
            <person name="Woyke T."/>
            <person name="Ryan C.M."/>
            <person name="Banfield J.F."/>
        </authorList>
    </citation>
    <scope>NUCLEOTIDE SEQUENCE [LARGE SCALE GENOMIC DNA]</scope>
</reference>
<sequence>MIKNVIKKILIAIGIWAVIVIDTVLIIKIFRTSSNETSSISSNNYINNTSVYQQNLIPRFGINYIYHGMDKYQERFGGTTQEYVFHQNKKLVSIGTVWVRSAGTGDPTSLGWNMIEPKEGVFDFSLYDTRLKDLEMRELWTLGGIDFNPSSIPDYAKAINSYGFDDQKYLTYINKIVERYDGDGKDDMLGLSNPIKYWEVGNEPGAQSFPHSAQDYSHILKISYQNIKANCPDCQVLIGGLAIGQLREEDKWQKALDNLRQMLADDAGSYFDIFNYHEYTDDCDFLTYYHVKGFNELLDSYGFTKPIWITEANTKLQKKGKGKYEDLEVKHTIEEQAQDIIKRAVVAFDAGVDVFFWHRLDDVSSKAFGVGLFDENDKTKPVYYNQKLMVDKIGDFNSVERIDLGNKELYFYKFNIRNEDVFVLWTEGNETILDLSQYFQSSNLQFTWAITQLKQINPKIEAVAKNKVRITKTPVFITEGR</sequence>
<dbReference type="InterPro" id="IPR051923">
    <property type="entry name" value="Glycosyl_Hydrolase_39"/>
</dbReference>
<name>A0A2M8L989_9BACT</name>
<dbReference type="SUPFAM" id="SSF51445">
    <property type="entry name" value="(Trans)glycosidases"/>
    <property type="match status" value="1"/>
</dbReference>
<protein>
    <recommendedName>
        <fullName evidence="4">Asl1-like glycosyl hydrolase catalytic domain-containing protein</fullName>
    </recommendedName>
</protein>
<dbReference type="PANTHER" id="PTHR12631">
    <property type="entry name" value="ALPHA-L-IDURONIDASE"/>
    <property type="match status" value="1"/>
</dbReference>
<dbReference type="Proteomes" id="UP000230603">
    <property type="component" value="Unassembled WGS sequence"/>
</dbReference>
<feature type="transmembrane region" description="Helical" evidence="1">
    <location>
        <begin position="9"/>
        <end position="30"/>
    </location>
</feature>
<proteinExistence type="predicted"/>
<dbReference type="AlphaFoldDB" id="A0A2M8L989"/>
<gene>
    <name evidence="2" type="ORF">COV00_01405</name>
</gene>
<dbReference type="GO" id="GO:0004553">
    <property type="term" value="F:hydrolase activity, hydrolyzing O-glycosyl compounds"/>
    <property type="evidence" value="ECO:0007669"/>
    <property type="project" value="TreeGrafter"/>
</dbReference>
<evidence type="ECO:0000313" key="3">
    <source>
        <dbReference type="Proteomes" id="UP000230603"/>
    </source>
</evidence>
<evidence type="ECO:0000313" key="2">
    <source>
        <dbReference type="EMBL" id="PJE73155.1"/>
    </source>
</evidence>
<keyword evidence="1" id="KW-0812">Transmembrane</keyword>
<keyword evidence="1" id="KW-1133">Transmembrane helix</keyword>
<dbReference type="PANTHER" id="PTHR12631:SF10">
    <property type="entry name" value="BETA-XYLOSIDASE-LIKE PROTEIN-RELATED"/>
    <property type="match status" value="1"/>
</dbReference>
<dbReference type="Gene3D" id="3.20.20.80">
    <property type="entry name" value="Glycosidases"/>
    <property type="match status" value="1"/>
</dbReference>
<evidence type="ECO:0008006" key="4">
    <source>
        <dbReference type="Google" id="ProtNLM"/>
    </source>
</evidence>
<accession>A0A2M8L989</accession>
<comment type="caution">
    <text evidence="2">The sequence shown here is derived from an EMBL/GenBank/DDBJ whole genome shotgun (WGS) entry which is preliminary data.</text>
</comment>
<keyword evidence="1" id="KW-0472">Membrane</keyword>
<organism evidence="2 3">
    <name type="scientific">Candidatus Tagabacteria bacterium CG10_big_fil_rev_8_21_14_0_10_40_13</name>
    <dbReference type="NCBI Taxonomy" id="1975022"/>
    <lineage>
        <taxon>Bacteria</taxon>
        <taxon>Candidatus Tagaibacteriota</taxon>
    </lineage>
</organism>